<dbReference type="AlphaFoldDB" id="R9GPY1"/>
<keyword evidence="2" id="KW-1185">Reference proteome</keyword>
<dbReference type="Proteomes" id="UP000014174">
    <property type="component" value="Unassembled WGS sequence"/>
</dbReference>
<gene>
    <name evidence="1" type="ORF">ADIARSV_3098</name>
</gene>
<name>R9GPY1_9SPHI</name>
<evidence type="ECO:0000313" key="1">
    <source>
        <dbReference type="EMBL" id="EOR93758.1"/>
    </source>
</evidence>
<comment type="caution">
    <text evidence="1">The sequence shown here is derived from an EMBL/GenBank/DDBJ whole genome shotgun (WGS) entry which is preliminary data.</text>
</comment>
<proteinExistence type="predicted"/>
<organism evidence="1 2">
    <name type="scientific">Arcticibacter svalbardensis MN12-7</name>
    <dbReference type="NCBI Taxonomy" id="1150600"/>
    <lineage>
        <taxon>Bacteria</taxon>
        <taxon>Pseudomonadati</taxon>
        <taxon>Bacteroidota</taxon>
        <taxon>Sphingobacteriia</taxon>
        <taxon>Sphingobacteriales</taxon>
        <taxon>Sphingobacteriaceae</taxon>
        <taxon>Arcticibacter</taxon>
    </lineage>
</organism>
<sequence>MHPCLFAYFYFLTELSETFSFLLYKLSIFMQIPTYRIL</sequence>
<dbReference type="STRING" id="1150600.ADIARSV_3098"/>
<evidence type="ECO:0000313" key="2">
    <source>
        <dbReference type="Proteomes" id="UP000014174"/>
    </source>
</evidence>
<accession>R9GPY1</accession>
<protein>
    <submittedName>
        <fullName evidence="1">Uncharacterized protein</fullName>
    </submittedName>
</protein>
<dbReference type="EMBL" id="AQPN01000105">
    <property type="protein sequence ID" value="EOR93758.1"/>
    <property type="molecule type" value="Genomic_DNA"/>
</dbReference>
<reference evidence="1 2" key="1">
    <citation type="journal article" date="2013" name="Genome Announc.">
        <title>Draft Genome Sequence of Arcticibacter svalbardensis Strain MN12-7T, a Member of the Family Sphingobacteriaceae Isolated from an Arctic Soil Sample.</title>
        <authorList>
            <person name="Shivaji S."/>
            <person name="Ara S."/>
            <person name="Prasad S."/>
            <person name="Manasa B.P."/>
            <person name="Begum Z."/>
            <person name="Singh A."/>
            <person name="Kumar Pinnaka A."/>
        </authorList>
    </citation>
    <scope>NUCLEOTIDE SEQUENCE [LARGE SCALE GENOMIC DNA]</scope>
    <source>
        <strain evidence="1 2">MN12-7</strain>
    </source>
</reference>